<dbReference type="PIRSF" id="PIRSF018005">
    <property type="entry name" value="UCP018005"/>
    <property type="match status" value="1"/>
</dbReference>
<comment type="caution">
    <text evidence="4">The sequence shown here is derived from an EMBL/GenBank/DDBJ whole genome shotgun (WGS) entry which is preliminary data.</text>
</comment>
<dbReference type="RefSeq" id="WP_160776318.1">
    <property type="nucleotide sequence ID" value="NZ_WUMV01000006.1"/>
</dbReference>
<keyword evidence="1 4" id="KW-0489">Methyltransferase</keyword>
<accession>A0A7X3S8H7</accession>
<protein>
    <submittedName>
        <fullName evidence="4">L-histidine N(Alpha)-methyltransferase</fullName>
        <ecNumber evidence="4">2.1.1.44</ecNumber>
    </submittedName>
</protein>
<dbReference type="GO" id="GO:0032259">
    <property type="term" value="P:methylation"/>
    <property type="evidence" value="ECO:0007669"/>
    <property type="project" value="UniProtKB-KW"/>
</dbReference>
<evidence type="ECO:0000256" key="2">
    <source>
        <dbReference type="ARBA" id="ARBA00022679"/>
    </source>
</evidence>
<dbReference type="NCBIfam" id="TIGR03438">
    <property type="entry name" value="egtD_ergothio"/>
    <property type="match status" value="1"/>
</dbReference>
<evidence type="ECO:0000259" key="3">
    <source>
        <dbReference type="Pfam" id="PF10017"/>
    </source>
</evidence>
<organism evidence="4 5">
    <name type="scientific">Stappia sediminis</name>
    <dbReference type="NCBI Taxonomy" id="2692190"/>
    <lineage>
        <taxon>Bacteria</taxon>
        <taxon>Pseudomonadati</taxon>
        <taxon>Pseudomonadota</taxon>
        <taxon>Alphaproteobacteria</taxon>
        <taxon>Hyphomicrobiales</taxon>
        <taxon>Stappiaceae</taxon>
        <taxon>Stappia</taxon>
    </lineage>
</organism>
<dbReference type="AlphaFoldDB" id="A0A7X3S8H7"/>
<dbReference type="Pfam" id="PF10017">
    <property type="entry name" value="Methyltransf_33"/>
    <property type="match status" value="1"/>
</dbReference>
<reference evidence="4 5" key="1">
    <citation type="submission" date="2019-12" db="EMBL/GenBank/DDBJ databases">
        <authorList>
            <person name="Li M."/>
        </authorList>
    </citation>
    <scope>NUCLEOTIDE SEQUENCE [LARGE SCALE GENOMIC DNA]</scope>
    <source>
        <strain evidence="4 5">GBMRC 2046</strain>
    </source>
</reference>
<dbReference type="InterPro" id="IPR017804">
    <property type="entry name" value="MeTrfase_EgtD-like"/>
</dbReference>
<dbReference type="InterPro" id="IPR029063">
    <property type="entry name" value="SAM-dependent_MTases_sf"/>
</dbReference>
<dbReference type="GO" id="GO:0052706">
    <property type="term" value="F:L-histidine N(alpha)-methyltransferase activity"/>
    <property type="evidence" value="ECO:0007669"/>
    <property type="project" value="UniProtKB-EC"/>
</dbReference>
<dbReference type="InterPro" id="IPR051128">
    <property type="entry name" value="EgtD_Methyltrsf_superfamily"/>
</dbReference>
<dbReference type="Gene3D" id="3.40.50.150">
    <property type="entry name" value="Vaccinia Virus protein VP39"/>
    <property type="match status" value="1"/>
</dbReference>
<dbReference type="Proteomes" id="UP000433101">
    <property type="component" value="Unassembled WGS sequence"/>
</dbReference>
<dbReference type="SUPFAM" id="SSF53335">
    <property type="entry name" value="S-adenosyl-L-methionine-dependent methyltransferases"/>
    <property type="match status" value="1"/>
</dbReference>
<dbReference type="PANTHER" id="PTHR43397:SF1">
    <property type="entry name" value="ERGOTHIONEINE BIOSYNTHESIS PROTEIN 1"/>
    <property type="match status" value="1"/>
</dbReference>
<dbReference type="PANTHER" id="PTHR43397">
    <property type="entry name" value="ERGOTHIONEINE BIOSYNTHESIS PROTEIN 1"/>
    <property type="match status" value="1"/>
</dbReference>
<dbReference type="EMBL" id="WUMV01000006">
    <property type="protein sequence ID" value="MXN65775.1"/>
    <property type="molecule type" value="Genomic_DNA"/>
</dbReference>
<feature type="domain" description="Histidine-specific methyltransferase SAM-dependent" evidence="3">
    <location>
        <begin position="24"/>
        <end position="324"/>
    </location>
</feature>
<dbReference type="EC" id="2.1.1.44" evidence="4"/>
<evidence type="ECO:0000256" key="1">
    <source>
        <dbReference type="ARBA" id="ARBA00022603"/>
    </source>
</evidence>
<name>A0A7X3S8H7_9HYPH</name>
<proteinExistence type="predicted"/>
<dbReference type="InterPro" id="IPR035094">
    <property type="entry name" value="EgtD"/>
</dbReference>
<sequence length="327" mass="36426">MSVVMLKDRAAAFEAIDGVEEGGFRDAVLRGLALPHKMIPSRFFYDERGSALFEDITRLEAYYPTRSEMAIFEGHGADIAAHLPETRALVEFGSGSSLKIRAMLKAMPQLTHYAPIDISGEMLTREAQALSADFPDLEVVPIHADFMSPVELPKELREIGKLAFFPGSTIGNLEPYEALEFLARVRDTVGTGGHLLIGVDRKKDTETLVRAYDDPEGVTAAFNLNLLARANRELEADFDLSGFAHEARYNADRGRIEMHLKSLKEQAVSIGACRFDFTEGETIHTENSYKYAPDEFRLLARAARFEPVATWTDANERFAVYLLQSEG</sequence>
<keyword evidence="5" id="KW-1185">Reference proteome</keyword>
<evidence type="ECO:0000313" key="4">
    <source>
        <dbReference type="EMBL" id="MXN65775.1"/>
    </source>
</evidence>
<dbReference type="InterPro" id="IPR019257">
    <property type="entry name" value="MeTrfase_dom"/>
</dbReference>
<gene>
    <name evidence="4" type="primary">egtD</name>
    <name evidence="4" type="ORF">GR183_12740</name>
</gene>
<evidence type="ECO:0000313" key="5">
    <source>
        <dbReference type="Proteomes" id="UP000433101"/>
    </source>
</evidence>
<keyword evidence="2 4" id="KW-0808">Transferase</keyword>